<evidence type="ECO:0000313" key="1">
    <source>
        <dbReference type="EMBL" id="EIA07833.1"/>
    </source>
</evidence>
<accession>H7FUF6</accession>
<dbReference type="EMBL" id="AHKF01000020">
    <property type="protein sequence ID" value="EIA07833.1"/>
    <property type="molecule type" value="Genomic_DNA"/>
</dbReference>
<protein>
    <submittedName>
        <fullName evidence="1">Uncharacterized protein</fullName>
    </submittedName>
</protein>
<comment type="caution">
    <text evidence="1">The sequence shown here is derived from an EMBL/GenBank/DDBJ whole genome shotgun (WGS) entry which is preliminary data.</text>
</comment>
<sequence>MFLLHNHAFNQLAKHVTIAKLRHHTLHAFEKRKHSRNDAS</sequence>
<proteinExistence type="predicted"/>
<reference evidence="1 2" key="1">
    <citation type="journal article" date="2014" name="Acta Crystallogr. D">
        <title>Structure-based characterization and antifreeze properties of a hyperactive ice-binding protein from the Antarctic bacterium Flavobacterium frigoris PS1.</title>
        <authorList>
            <person name="Do H."/>
            <person name="Kim S.J."/>
            <person name="Kim H.J."/>
            <person name="Lee J.H."/>
        </authorList>
    </citation>
    <scope>NUCLEOTIDE SEQUENCE [LARGE SCALE GENOMIC DNA]</scope>
    <source>
        <strain evidence="1 2">PS1</strain>
    </source>
</reference>
<dbReference type="AlphaFoldDB" id="H7FUF6"/>
<dbReference type="Proteomes" id="UP000005566">
    <property type="component" value="Unassembled WGS sequence"/>
</dbReference>
<keyword evidence="2" id="KW-1185">Reference proteome</keyword>
<gene>
    <name evidence="1" type="ORF">HJ01_02701</name>
</gene>
<name>H7FUF6_FLAFP</name>
<organism evidence="1 2">
    <name type="scientific">Flavobacterium frigoris (strain PS1)</name>
    <dbReference type="NCBI Taxonomy" id="1086011"/>
    <lineage>
        <taxon>Bacteria</taxon>
        <taxon>Pseudomonadati</taxon>
        <taxon>Bacteroidota</taxon>
        <taxon>Flavobacteriia</taxon>
        <taxon>Flavobacteriales</taxon>
        <taxon>Flavobacteriaceae</taxon>
        <taxon>Flavobacterium</taxon>
    </lineage>
</organism>
<dbReference type="PATRIC" id="fig|1086011.3.peg.2647"/>
<evidence type="ECO:0000313" key="2">
    <source>
        <dbReference type="Proteomes" id="UP000005566"/>
    </source>
</evidence>